<dbReference type="GO" id="GO:0005739">
    <property type="term" value="C:mitochondrion"/>
    <property type="evidence" value="ECO:0007669"/>
    <property type="project" value="UniProtKB-SubCell"/>
</dbReference>
<evidence type="ECO:0000259" key="7">
    <source>
        <dbReference type="Pfam" id="PF01926"/>
    </source>
</evidence>
<dbReference type="PANTHER" id="PTHR45782">
    <property type="entry name" value="MITOCHONDRIAL RIBOSOME-ASSOCIATED GTPASE 1"/>
    <property type="match status" value="1"/>
</dbReference>
<dbReference type="Gene3D" id="1.10.1580.10">
    <property type="match status" value="1"/>
</dbReference>
<dbReference type="Gene3D" id="3.40.50.300">
    <property type="entry name" value="P-loop containing nucleotide triphosphate hydrolases"/>
    <property type="match status" value="1"/>
</dbReference>
<evidence type="ECO:0000256" key="3">
    <source>
        <dbReference type="ARBA" id="ARBA00022801"/>
    </source>
</evidence>
<keyword evidence="4" id="KW-0809">Transit peptide</keyword>
<evidence type="ECO:0000256" key="5">
    <source>
        <dbReference type="ARBA" id="ARBA00023128"/>
    </source>
</evidence>
<keyword evidence="6" id="KW-0342">GTP-binding</keyword>
<dbReference type="SUPFAM" id="SSF52540">
    <property type="entry name" value="P-loop containing nucleoside triphosphate hydrolases"/>
    <property type="match status" value="1"/>
</dbReference>
<dbReference type="InterPro" id="IPR027417">
    <property type="entry name" value="P-loop_NTPase"/>
</dbReference>
<dbReference type="Pfam" id="PF01926">
    <property type="entry name" value="MMR_HSR1"/>
    <property type="match status" value="1"/>
</dbReference>
<dbReference type="GO" id="GO:0032543">
    <property type="term" value="P:mitochondrial translation"/>
    <property type="evidence" value="ECO:0007669"/>
    <property type="project" value="TreeGrafter"/>
</dbReference>
<dbReference type="CDD" id="cd01856">
    <property type="entry name" value="YlqF"/>
    <property type="match status" value="1"/>
</dbReference>
<dbReference type="GO" id="GO:0005525">
    <property type="term" value="F:GTP binding"/>
    <property type="evidence" value="ECO:0007669"/>
    <property type="project" value="UniProtKB-KW"/>
</dbReference>
<evidence type="ECO:0000256" key="2">
    <source>
        <dbReference type="ARBA" id="ARBA00022741"/>
    </source>
</evidence>
<keyword evidence="3" id="KW-0378">Hydrolase</keyword>
<dbReference type="AlphaFoldDB" id="A0A6N2BTY6"/>
<evidence type="ECO:0000256" key="4">
    <source>
        <dbReference type="ARBA" id="ARBA00022946"/>
    </source>
</evidence>
<dbReference type="EMBL" id="RXGB01001498">
    <property type="protein sequence ID" value="TMW98666.1"/>
    <property type="molecule type" value="Genomic_DNA"/>
</dbReference>
<dbReference type="FunFam" id="3.40.50.300:FF:001008">
    <property type="entry name" value="Mitochondrial GTPase 1"/>
    <property type="match status" value="1"/>
</dbReference>
<evidence type="ECO:0000256" key="6">
    <source>
        <dbReference type="ARBA" id="ARBA00023134"/>
    </source>
</evidence>
<feature type="domain" description="G" evidence="7">
    <location>
        <begin position="138"/>
        <end position="242"/>
    </location>
</feature>
<dbReference type="InterPro" id="IPR006073">
    <property type="entry name" value="GTP-bd"/>
</dbReference>
<sequence>MGGGGGGAAKGWLGQMGFTKSGGSINWYPGHMAAATRAIRQRLKLCDFVIEVRDARIPLSSANEDLQPMLSGKRRVIALNKQDLANRNLMHKWISYFNSHKQECLPINAHSRSSVHKLLDLVEFKLKEVMAREPTLLVMVLGVPNVGKSALINSIHQIALSRFPVQEKMKKARVGPLPGVTQDIAGFKIAHRPSVYVLDSPGVLVPSIPDIETGLKLALAGSVKDSVVGEERIAQYLLAVLNTRGTPLQWKHLVDRETKDPHHELENKRVSVIKDLQNKGKKSMNKSNAYRVQDMVSEVQRTLCITLSEFSGSLEDESDLEILIEHQFEALQKALKIPHKASEARIMVSKKFLTLFRTGKLGPVILDDVPDASDSVS</sequence>
<comment type="subcellular location">
    <subcellularLocation>
        <location evidence="1">Mitochondrion</location>
    </subcellularLocation>
</comment>
<evidence type="ECO:0000313" key="8">
    <source>
        <dbReference type="EMBL" id="TMW98666.1"/>
    </source>
</evidence>
<proteinExistence type="predicted"/>
<dbReference type="InterPro" id="IPR023179">
    <property type="entry name" value="GTP-bd_ortho_bundle_sf"/>
</dbReference>
<dbReference type="PANTHER" id="PTHR45782:SF8">
    <property type="entry name" value="SHORT INTEGUMENTS 2, MITOCHONDRIAL-LIKE ISOFORM X1"/>
    <property type="match status" value="1"/>
</dbReference>
<name>A0A6N2BTY6_SOLCI</name>
<comment type="caution">
    <text evidence="8">The sequence shown here is derived from an EMBL/GenBank/DDBJ whole genome shotgun (WGS) entry which is preliminary data.</text>
</comment>
<accession>A0A6N2BTY6</accession>
<keyword evidence="2" id="KW-0547">Nucleotide-binding</keyword>
<gene>
    <name evidence="8" type="ORF">EJD97_003656</name>
</gene>
<protein>
    <recommendedName>
        <fullName evidence="7">G domain-containing protein</fullName>
    </recommendedName>
</protein>
<organism evidence="8">
    <name type="scientific">Solanum chilense</name>
    <name type="common">Tomato</name>
    <name type="synonym">Lycopersicon chilense</name>
    <dbReference type="NCBI Taxonomy" id="4083"/>
    <lineage>
        <taxon>Eukaryota</taxon>
        <taxon>Viridiplantae</taxon>
        <taxon>Streptophyta</taxon>
        <taxon>Embryophyta</taxon>
        <taxon>Tracheophyta</taxon>
        <taxon>Spermatophyta</taxon>
        <taxon>Magnoliopsida</taxon>
        <taxon>eudicotyledons</taxon>
        <taxon>Gunneridae</taxon>
        <taxon>Pentapetalae</taxon>
        <taxon>asterids</taxon>
        <taxon>lamiids</taxon>
        <taxon>Solanales</taxon>
        <taxon>Solanaceae</taxon>
        <taxon>Solanoideae</taxon>
        <taxon>Solaneae</taxon>
        <taxon>Solanum</taxon>
        <taxon>Solanum subgen. Lycopersicon</taxon>
    </lineage>
</organism>
<reference evidence="8" key="1">
    <citation type="submission" date="2019-05" db="EMBL/GenBank/DDBJ databases">
        <title>The de novo reference genome and transcriptome assemblies of the wild tomato species Solanum chilense.</title>
        <authorList>
            <person name="Stam R."/>
            <person name="Nosenko T."/>
            <person name="Hoerger A.C."/>
            <person name="Stephan W."/>
            <person name="Seidel M.A."/>
            <person name="Kuhn J.M.M."/>
            <person name="Haberer G."/>
            <person name="Tellier A."/>
        </authorList>
    </citation>
    <scope>NUCLEOTIDE SEQUENCE</scope>
    <source>
        <tissue evidence="8">Mature leaves</tissue>
    </source>
</reference>
<evidence type="ECO:0000256" key="1">
    <source>
        <dbReference type="ARBA" id="ARBA00004173"/>
    </source>
</evidence>
<keyword evidence="5" id="KW-0496">Mitochondrion</keyword>
<dbReference type="GO" id="GO:0003924">
    <property type="term" value="F:GTPase activity"/>
    <property type="evidence" value="ECO:0007669"/>
    <property type="project" value="TreeGrafter"/>
</dbReference>